<dbReference type="InterPro" id="IPR002355">
    <property type="entry name" value="Cu_oxidase_Cu_BS"/>
</dbReference>
<evidence type="ECO:0000259" key="6">
    <source>
        <dbReference type="Pfam" id="PF07731"/>
    </source>
</evidence>
<dbReference type="Proteomes" id="UP001146120">
    <property type="component" value="Unassembled WGS sequence"/>
</dbReference>
<dbReference type="GO" id="GO:0016491">
    <property type="term" value="F:oxidoreductase activity"/>
    <property type="evidence" value="ECO:0007669"/>
    <property type="project" value="UniProtKB-KW"/>
</dbReference>
<dbReference type="PROSITE" id="PS00079">
    <property type="entry name" value="MULTICOPPER_OXIDASE1"/>
    <property type="match status" value="2"/>
</dbReference>
<name>A0AAV2YP46_9STRA</name>
<keyword evidence="3" id="KW-0560">Oxidoreductase</keyword>
<keyword evidence="9" id="KW-1185">Reference proteome</keyword>
<gene>
    <name evidence="8" type="ORF">N0F65_005869</name>
</gene>
<evidence type="ECO:0000256" key="1">
    <source>
        <dbReference type="ARBA" id="ARBA00010609"/>
    </source>
</evidence>
<keyword evidence="4" id="KW-0732">Signal</keyword>
<feature type="domain" description="Plastocyanin-like" evidence="5">
    <location>
        <begin position="157"/>
        <end position="299"/>
    </location>
</feature>
<dbReference type="InterPro" id="IPR008972">
    <property type="entry name" value="Cupredoxin"/>
</dbReference>
<keyword evidence="2" id="KW-0479">Metal-binding</keyword>
<evidence type="ECO:0000259" key="5">
    <source>
        <dbReference type="Pfam" id="PF00394"/>
    </source>
</evidence>
<evidence type="ECO:0000256" key="4">
    <source>
        <dbReference type="SAM" id="SignalP"/>
    </source>
</evidence>
<dbReference type="PROSITE" id="PS00080">
    <property type="entry name" value="MULTICOPPER_OXIDASE2"/>
    <property type="match status" value="1"/>
</dbReference>
<comment type="caution">
    <text evidence="8">The sequence shown here is derived from an EMBL/GenBank/DDBJ whole genome shotgun (WGS) entry which is preliminary data.</text>
</comment>
<evidence type="ECO:0000256" key="3">
    <source>
        <dbReference type="ARBA" id="ARBA00023002"/>
    </source>
</evidence>
<dbReference type="CDD" id="cd04205">
    <property type="entry name" value="CuRO_2_LCC_like"/>
    <property type="match status" value="1"/>
</dbReference>
<evidence type="ECO:0000259" key="7">
    <source>
        <dbReference type="Pfam" id="PF07732"/>
    </source>
</evidence>
<dbReference type="PANTHER" id="PTHR11709:SF511">
    <property type="entry name" value="LACCASE"/>
    <property type="match status" value="1"/>
</dbReference>
<dbReference type="PANTHER" id="PTHR11709">
    <property type="entry name" value="MULTI-COPPER OXIDASE"/>
    <property type="match status" value="1"/>
</dbReference>
<dbReference type="InterPro" id="IPR011707">
    <property type="entry name" value="Cu-oxidase-like_N"/>
</dbReference>
<dbReference type="Pfam" id="PF00394">
    <property type="entry name" value="Cu-oxidase"/>
    <property type="match status" value="1"/>
</dbReference>
<dbReference type="GO" id="GO:0005507">
    <property type="term" value="F:copper ion binding"/>
    <property type="evidence" value="ECO:0007669"/>
    <property type="project" value="InterPro"/>
</dbReference>
<reference evidence="8" key="2">
    <citation type="journal article" date="2023" name="Microbiol Resour">
        <title>Decontamination and Annotation of the Draft Genome Sequence of the Oomycete Lagenidium giganteum ARSEF 373.</title>
        <authorList>
            <person name="Morgan W.R."/>
            <person name="Tartar A."/>
        </authorList>
    </citation>
    <scope>NUCLEOTIDE SEQUENCE</scope>
    <source>
        <strain evidence="8">ARSEF 373</strain>
    </source>
</reference>
<dbReference type="AlphaFoldDB" id="A0AAV2YP46"/>
<evidence type="ECO:0008006" key="10">
    <source>
        <dbReference type="Google" id="ProtNLM"/>
    </source>
</evidence>
<evidence type="ECO:0000256" key="2">
    <source>
        <dbReference type="ARBA" id="ARBA00022723"/>
    </source>
</evidence>
<reference evidence="8" key="1">
    <citation type="submission" date="2022-11" db="EMBL/GenBank/DDBJ databases">
        <authorList>
            <person name="Morgan W.R."/>
            <person name="Tartar A."/>
        </authorList>
    </citation>
    <scope>NUCLEOTIDE SEQUENCE</scope>
    <source>
        <strain evidence="8">ARSEF 373</strain>
    </source>
</reference>
<organism evidence="8 9">
    <name type="scientific">Lagenidium giganteum</name>
    <dbReference type="NCBI Taxonomy" id="4803"/>
    <lineage>
        <taxon>Eukaryota</taxon>
        <taxon>Sar</taxon>
        <taxon>Stramenopiles</taxon>
        <taxon>Oomycota</taxon>
        <taxon>Peronosporomycetes</taxon>
        <taxon>Pythiales</taxon>
        <taxon>Pythiaceae</taxon>
    </lineage>
</organism>
<dbReference type="Gene3D" id="2.60.40.420">
    <property type="entry name" value="Cupredoxins - blue copper proteins"/>
    <property type="match status" value="3"/>
</dbReference>
<dbReference type="InterPro" id="IPR045087">
    <property type="entry name" value="Cu-oxidase_fam"/>
</dbReference>
<proteinExistence type="inferred from homology"/>
<accession>A0AAV2YP46</accession>
<sequence>MRILGTFAAVFWLVFNHNACARTVRYNWKVTAFEAAPDGFTRVVYGINGRLGHDNPIEVDFGDTIEVLLVNGINEPTCIHWHGMEQRGTPEMDGASGITQCSILPGQSTLYRFTPTRPGSFWWHSHDGTQYVDGLRGPLIVRDTNNRQPWAALIAREFIVEIDDWYHERSELLLQQFTDPAQNPNGDEPVWTTVLLNNRGRFDCSVLSNSSANCITERCLSKFGVVEGQYYLLRVINSAAFAAFDFSIDEHEFNVVAVDGDYVMPSRPLPVVRLNVGQRYDLLVKADGITGRKYWMRATSLFGAPWTSLPLEQFPVGFDPNGLAVVSYDIETEAGVCCDGVEVIESTDTSNEQPISELDFIPIHPQRLPETPDQRMLIQFTMQMTSDGPLGYISINNGSSNTFKMPTTPTLFEIAGGVPTSSLPASSNAAKLDFGRHVEIVLVNSDVGEHPFHMHGHSPWVVGSGNMPSAATSPPELNLHNPLTRDTYTVPGCTADADGNCQDVGYVALRLNADDAGVWMLHCHIEWHLATGLAMMFVEGEDILQWHGLEHISREMQSTCLNV</sequence>
<evidence type="ECO:0000313" key="9">
    <source>
        <dbReference type="Proteomes" id="UP001146120"/>
    </source>
</evidence>
<evidence type="ECO:0000313" key="8">
    <source>
        <dbReference type="EMBL" id="DAZ95553.1"/>
    </source>
</evidence>
<protein>
    <recommendedName>
        <fullName evidence="10">Laccase</fullName>
    </recommendedName>
</protein>
<feature type="domain" description="Plastocyanin-like" evidence="6">
    <location>
        <begin position="406"/>
        <end position="541"/>
    </location>
</feature>
<dbReference type="InterPro" id="IPR033138">
    <property type="entry name" value="Cu_oxidase_CS"/>
</dbReference>
<dbReference type="Pfam" id="PF07731">
    <property type="entry name" value="Cu-oxidase_2"/>
    <property type="match status" value="1"/>
</dbReference>
<feature type="chain" id="PRO_5043898409" description="Laccase" evidence="4">
    <location>
        <begin position="22"/>
        <end position="563"/>
    </location>
</feature>
<comment type="similarity">
    <text evidence="1">Belongs to the multicopper oxidase family.</text>
</comment>
<dbReference type="InterPro" id="IPR001117">
    <property type="entry name" value="Cu-oxidase_2nd"/>
</dbReference>
<dbReference type="Pfam" id="PF07732">
    <property type="entry name" value="Cu-oxidase_3"/>
    <property type="match status" value="1"/>
</dbReference>
<dbReference type="InterPro" id="IPR011706">
    <property type="entry name" value="Cu-oxidase_C"/>
</dbReference>
<feature type="signal peptide" evidence="4">
    <location>
        <begin position="1"/>
        <end position="21"/>
    </location>
</feature>
<dbReference type="EMBL" id="DAKRPA010000199">
    <property type="protein sequence ID" value="DAZ95553.1"/>
    <property type="molecule type" value="Genomic_DNA"/>
</dbReference>
<dbReference type="SUPFAM" id="SSF49503">
    <property type="entry name" value="Cupredoxins"/>
    <property type="match status" value="3"/>
</dbReference>
<feature type="domain" description="Plastocyanin-like" evidence="7">
    <location>
        <begin position="31"/>
        <end position="145"/>
    </location>
</feature>